<keyword evidence="6" id="KW-0282">Flagellum</keyword>
<dbReference type="EMBL" id="BAABFC010000009">
    <property type="protein sequence ID" value="GAA4496657.1"/>
    <property type="molecule type" value="Genomic_DNA"/>
</dbReference>
<sequence>MNVPGSSLFTELEAMRVEARGLPTQAVRNDLGVNDVHSSFGKMLQDALGNVNELQQTTNDLRTRFDMGDRSISLSDVMIAGQKSSIAFEATVQVRNKVLEAYKTIMNMPV</sequence>
<protein>
    <recommendedName>
        <fullName evidence="3 5">Flagellar hook-basal body complex protein FliE</fullName>
    </recommendedName>
</protein>
<evidence type="ECO:0000256" key="3">
    <source>
        <dbReference type="ARBA" id="ARBA00018024"/>
    </source>
</evidence>
<keyword evidence="7" id="KW-1185">Reference proteome</keyword>
<dbReference type="Proteomes" id="UP001501321">
    <property type="component" value="Unassembled WGS sequence"/>
</dbReference>
<name>A0ABP8Q5P3_9GAMM</name>
<reference evidence="7" key="1">
    <citation type="journal article" date="2019" name="Int. J. Syst. Evol. Microbiol.">
        <title>The Global Catalogue of Microorganisms (GCM) 10K type strain sequencing project: providing services to taxonomists for standard genome sequencing and annotation.</title>
        <authorList>
            <consortium name="The Broad Institute Genomics Platform"/>
            <consortium name="The Broad Institute Genome Sequencing Center for Infectious Disease"/>
            <person name="Wu L."/>
            <person name="Ma J."/>
        </authorList>
    </citation>
    <scope>NUCLEOTIDE SEQUENCE [LARGE SCALE GENOMIC DNA]</scope>
    <source>
        <strain evidence="7">JCM 32226</strain>
    </source>
</reference>
<keyword evidence="6" id="KW-0969">Cilium</keyword>
<evidence type="ECO:0000313" key="6">
    <source>
        <dbReference type="EMBL" id="GAA4496657.1"/>
    </source>
</evidence>
<evidence type="ECO:0000256" key="1">
    <source>
        <dbReference type="ARBA" id="ARBA00004117"/>
    </source>
</evidence>
<evidence type="ECO:0000313" key="7">
    <source>
        <dbReference type="Proteomes" id="UP001501321"/>
    </source>
</evidence>
<keyword evidence="6" id="KW-0966">Cell projection</keyword>
<gene>
    <name evidence="5 6" type="primary">fliE</name>
    <name evidence="6" type="ORF">GCM10023095_12020</name>
</gene>
<dbReference type="Pfam" id="PF02049">
    <property type="entry name" value="FliE"/>
    <property type="match status" value="1"/>
</dbReference>
<comment type="similarity">
    <text evidence="2 5">Belongs to the FliE family.</text>
</comment>
<dbReference type="PRINTS" id="PR01006">
    <property type="entry name" value="FLGHOOKFLIE"/>
</dbReference>
<organism evidence="6 7">
    <name type="scientific">Pseudaeromonas paramecii</name>
    <dbReference type="NCBI Taxonomy" id="2138166"/>
    <lineage>
        <taxon>Bacteria</taxon>
        <taxon>Pseudomonadati</taxon>
        <taxon>Pseudomonadota</taxon>
        <taxon>Gammaproteobacteria</taxon>
        <taxon>Aeromonadales</taxon>
        <taxon>Aeromonadaceae</taxon>
        <taxon>Pseudaeromonas</taxon>
    </lineage>
</organism>
<dbReference type="PANTHER" id="PTHR34653:SF1">
    <property type="entry name" value="FLAGELLAR HOOK-BASAL BODY COMPLEX PROTEIN FLIE"/>
    <property type="match status" value="1"/>
</dbReference>
<keyword evidence="4 5" id="KW-0975">Bacterial flagellum</keyword>
<dbReference type="RefSeq" id="WP_345011055.1">
    <property type="nucleotide sequence ID" value="NZ_BAABFC010000009.1"/>
</dbReference>
<dbReference type="HAMAP" id="MF_00724">
    <property type="entry name" value="FliE"/>
    <property type="match status" value="1"/>
</dbReference>
<dbReference type="InterPro" id="IPR001624">
    <property type="entry name" value="FliE"/>
</dbReference>
<comment type="caution">
    <text evidence="6">The sequence shown here is derived from an EMBL/GenBank/DDBJ whole genome shotgun (WGS) entry which is preliminary data.</text>
</comment>
<dbReference type="NCBIfam" id="TIGR00205">
    <property type="entry name" value="fliE"/>
    <property type="match status" value="1"/>
</dbReference>
<evidence type="ECO:0000256" key="2">
    <source>
        <dbReference type="ARBA" id="ARBA00009272"/>
    </source>
</evidence>
<proteinExistence type="inferred from homology"/>
<comment type="subcellular location">
    <subcellularLocation>
        <location evidence="1 5">Bacterial flagellum basal body</location>
    </subcellularLocation>
</comment>
<dbReference type="PANTHER" id="PTHR34653">
    <property type="match status" value="1"/>
</dbReference>
<evidence type="ECO:0000256" key="5">
    <source>
        <dbReference type="HAMAP-Rule" id="MF_00724"/>
    </source>
</evidence>
<accession>A0ABP8Q5P3</accession>
<evidence type="ECO:0000256" key="4">
    <source>
        <dbReference type="ARBA" id="ARBA00023143"/>
    </source>
</evidence>